<keyword evidence="2" id="KW-1133">Transmembrane helix</keyword>
<gene>
    <name evidence="3" type="ORF">GGP41_007631</name>
</gene>
<feature type="compositionally biased region" description="Basic and acidic residues" evidence="1">
    <location>
        <begin position="606"/>
        <end position="626"/>
    </location>
</feature>
<organism evidence="3 4">
    <name type="scientific">Cochliobolus sativus</name>
    <name type="common">Common root rot and spot blotch fungus</name>
    <name type="synonym">Bipolaris sorokiniana</name>
    <dbReference type="NCBI Taxonomy" id="45130"/>
    <lineage>
        <taxon>Eukaryota</taxon>
        <taxon>Fungi</taxon>
        <taxon>Dikarya</taxon>
        <taxon>Ascomycota</taxon>
        <taxon>Pezizomycotina</taxon>
        <taxon>Dothideomycetes</taxon>
        <taxon>Pleosporomycetidae</taxon>
        <taxon>Pleosporales</taxon>
        <taxon>Pleosporineae</taxon>
        <taxon>Pleosporaceae</taxon>
        <taxon>Bipolaris</taxon>
    </lineage>
</organism>
<accession>A0A8H5Z886</accession>
<dbReference type="EMBL" id="WNKQ01000022">
    <property type="protein sequence ID" value="KAF5844611.1"/>
    <property type="molecule type" value="Genomic_DNA"/>
</dbReference>
<dbReference type="AlphaFoldDB" id="A0A8H5Z886"/>
<sequence length="667" mass="73939">MGSLKTLFLAVHASNGIIRALFLPACYITLFSPIALAIAWYFGLLQTLENLIPEDFSWFDLLPQFAISAVLFLLPTRFFSASGNEVKIKDGKRRVQSLPYWIPGFRNLWSIVLSGEEWLKSVRESSTANMIAYKAAGTQHNVLLSETLLAQIYKNWPNLETPDNNLTAILRNAFKLPSVMESHYLEILPEINQVVETELYGGPTKESLIKTSLSLLSDSLPDLVTFNSSIVDQMQWERVSNMELTDGTSEVECNLFTLVNEFCCNAILPPIVGTHFTESYQLLPTDLAALNERFWALALGLPRLSPIQGLPGSALAQKRLIQNFASHFGDLTNPPVKRVPADDESVSGEEDTDADTVTPLMKLNQVFSKHDLPMELRASIALHVVHDIVSEVVPLVFWTLLHVYSSSKVQEPKTLESLPLERIKKETGTWAQAFQPPSIHSAFPAPPEIRFGSAAQVLTTTFSPYLRSCINETRRLYSCSVSAYKIKQPITLKEEDAVRTGKEEEWELEAGTFVDIGLSRSMINSSPASHPAPQTYKSDRFLNAPVSCSIIAPNDLSESYKTALLIPLVAGIMQLWEIAPAPKKSFFDQMQEAGNEASIGAAALSGEEKAAREEANRARENAKRKDAKWALPTAVDGASIKVPKADVRVRIRRREGLPTSKIVGRIG</sequence>
<dbReference type="InterPro" id="IPR036396">
    <property type="entry name" value="Cyt_P450_sf"/>
</dbReference>
<protein>
    <submittedName>
        <fullName evidence="3">Uncharacterized protein</fullName>
    </submittedName>
</protein>
<keyword evidence="2" id="KW-0812">Transmembrane</keyword>
<dbReference type="Proteomes" id="UP000624244">
    <property type="component" value="Unassembled WGS sequence"/>
</dbReference>
<evidence type="ECO:0000256" key="2">
    <source>
        <dbReference type="SAM" id="Phobius"/>
    </source>
</evidence>
<dbReference type="GO" id="GO:0005506">
    <property type="term" value="F:iron ion binding"/>
    <property type="evidence" value="ECO:0007669"/>
    <property type="project" value="InterPro"/>
</dbReference>
<evidence type="ECO:0000313" key="4">
    <source>
        <dbReference type="Proteomes" id="UP000624244"/>
    </source>
</evidence>
<evidence type="ECO:0000313" key="3">
    <source>
        <dbReference type="EMBL" id="KAF5844611.1"/>
    </source>
</evidence>
<dbReference type="PANTHER" id="PTHR24306">
    <property type="match status" value="1"/>
</dbReference>
<dbReference type="Gene3D" id="1.10.630.10">
    <property type="entry name" value="Cytochrome P450"/>
    <property type="match status" value="1"/>
</dbReference>
<name>A0A8H5Z886_COCSA</name>
<feature type="transmembrane region" description="Helical" evidence="2">
    <location>
        <begin position="21"/>
        <end position="42"/>
    </location>
</feature>
<comment type="caution">
    <text evidence="3">The sequence shown here is derived from an EMBL/GenBank/DDBJ whole genome shotgun (WGS) entry which is preliminary data.</text>
</comment>
<dbReference type="GO" id="GO:0004497">
    <property type="term" value="F:monooxygenase activity"/>
    <property type="evidence" value="ECO:0007669"/>
    <property type="project" value="InterPro"/>
</dbReference>
<keyword evidence="2" id="KW-0472">Membrane</keyword>
<dbReference type="GO" id="GO:0016705">
    <property type="term" value="F:oxidoreductase activity, acting on paired donors, with incorporation or reduction of molecular oxygen"/>
    <property type="evidence" value="ECO:0007669"/>
    <property type="project" value="InterPro"/>
</dbReference>
<feature type="region of interest" description="Disordered" evidence="1">
    <location>
        <begin position="605"/>
        <end position="626"/>
    </location>
</feature>
<reference evidence="3" key="1">
    <citation type="submission" date="2019-11" db="EMBL/GenBank/DDBJ databases">
        <title>Bipolaris sorokiniana Genome sequencing.</title>
        <authorList>
            <person name="Wang H."/>
        </authorList>
    </citation>
    <scope>NUCLEOTIDE SEQUENCE</scope>
</reference>
<dbReference type="GO" id="GO:0020037">
    <property type="term" value="F:heme binding"/>
    <property type="evidence" value="ECO:0007669"/>
    <property type="project" value="InterPro"/>
</dbReference>
<evidence type="ECO:0000256" key="1">
    <source>
        <dbReference type="SAM" id="MobiDB-lite"/>
    </source>
</evidence>
<dbReference type="PANTHER" id="PTHR24306:SF7">
    <property type="entry name" value="AHBB"/>
    <property type="match status" value="1"/>
</dbReference>
<dbReference type="SUPFAM" id="SSF48264">
    <property type="entry name" value="Cytochrome P450"/>
    <property type="match status" value="1"/>
</dbReference>
<proteinExistence type="predicted"/>